<dbReference type="OMA" id="MHEVESS"/>
<dbReference type="AlphaFoldDB" id="K3XAC0"/>
<sequence>MTVDVHAASLDSIPRMRWSPANNRFHYNMPIASEPGERGFVLMQEFEHPDSFGTWVLPEAERHRLEEMERINNMISDVENSLHLHETVKFLENKRMHHDEEFHERDVTDDDVKAKVTKKKDLYRHKQAPKRAYEARRQKPTRIGRVHQPK</sequence>
<feature type="compositionally biased region" description="Basic and acidic residues" evidence="1">
    <location>
        <begin position="100"/>
        <end position="114"/>
    </location>
</feature>
<evidence type="ECO:0000313" key="2">
    <source>
        <dbReference type="EnsemblProtists" id="PYU1_T014169"/>
    </source>
</evidence>
<feature type="compositionally biased region" description="Basic residues" evidence="1">
    <location>
        <begin position="115"/>
        <end position="129"/>
    </location>
</feature>
<accession>K3XAC0</accession>
<organism evidence="2 3">
    <name type="scientific">Globisporangium ultimum (strain ATCC 200006 / CBS 805.95 / DAOM BR144)</name>
    <name type="common">Pythium ultimum</name>
    <dbReference type="NCBI Taxonomy" id="431595"/>
    <lineage>
        <taxon>Eukaryota</taxon>
        <taxon>Sar</taxon>
        <taxon>Stramenopiles</taxon>
        <taxon>Oomycota</taxon>
        <taxon>Peronosporomycetes</taxon>
        <taxon>Pythiales</taxon>
        <taxon>Pythiaceae</taxon>
        <taxon>Globisporangium</taxon>
    </lineage>
</organism>
<dbReference type="HOGENOM" id="CLU_1762455_0_0_1"/>
<name>K3XAC0_GLOUD</name>
<dbReference type="EnsemblProtists" id="PYU1_T014169">
    <property type="protein sequence ID" value="PYU1_T014169"/>
    <property type="gene ID" value="PYU1_G014139"/>
</dbReference>
<dbReference type="Proteomes" id="UP000019132">
    <property type="component" value="Unassembled WGS sequence"/>
</dbReference>
<evidence type="ECO:0000256" key="1">
    <source>
        <dbReference type="SAM" id="MobiDB-lite"/>
    </source>
</evidence>
<reference evidence="3" key="1">
    <citation type="journal article" date="2010" name="Genome Biol.">
        <title>Genome sequence of the necrotrophic plant pathogen Pythium ultimum reveals original pathogenicity mechanisms and effector repertoire.</title>
        <authorList>
            <person name="Levesque C.A."/>
            <person name="Brouwer H."/>
            <person name="Cano L."/>
            <person name="Hamilton J.P."/>
            <person name="Holt C."/>
            <person name="Huitema E."/>
            <person name="Raffaele S."/>
            <person name="Robideau G.P."/>
            <person name="Thines M."/>
            <person name="Win J."/>
            <person name="Zerillo M.M."/>
            <person name="Beakes G.W."/>
            <person name="Boore J.L."/>
            <person name="Busam D."/>
            <person name="Dumas B."/>
            <person name="Ferriera S."/>
            <person name="Fuerstenberg S.I."/>
            <person name="Gachon C.M."/>
            <person name="Gaulin E."/>
            <person name="Govers F."/>
            <person name="Grenville-Briggs L."/>
            <person name="Horner N."/>
            <person name="Hostetler J."/>
            <person name="Jiang R.H."/>
            <person name="Johnson J."/>
            <person name="Krajaejun T."/>
            <person name="Lin H."/>
            <person name="Meijer H.J."/>
            <person name="Moore B."/>
            <person name="Morris P."/>
            <person name="Phuntmart V."/>
            <person name="Puiu D."/>
            <person name="Shetty J."/>
            <person name="Stajich J.E."/>
            <person name="Tripathy S."/>
            <person name="Wawra S."/>
            <person name="van West P."/>
            <person name="Whitty B.R."/>
            <person name="Coutinho P.M."/>
            <person name="Henrissat B."/>
            <person name="Martin F."/>
            <person name="Thomas P.D."/>
            <person name="Tyler B.M."/>
            <person name="De Vries R.P."/>
            <person name="Kamoun S."/>
            <person name="Yandell M."/>
            <person name="Tisserat N."/>
            <person name="Buell C.R."/>
        </authorList>
    </citation>
    <scope>NUCLEOTIDE SEQUENCE</scope>
    <source>
        <strain evidence="3">DAOM:BR144</strain>
    </source>
</reference>
<reference evidence="2" key="3">
    <citation type="submission" date="2015-02" db="UniProtKB">
        <authorList>
            <consortium name="EnsemblProtists"/>
        </authorList>
    </citation>
    <scope>IDENTIFICATION</scope>
    <source>
        <strain evidence="2">DAOM BR144</strain>
    </source>
</reference>
<feature type="region of interest" description="Disordered" evidence="1">
    <location>
        <begin position="100"/>
        <end position="150"/>
    </location>
</feature>
<feature type="compositionally biased region" description="Basic residues" evidence="1">
    <location>
        <begin position="138"/>
        <end position="150"/>
    </location>
</feature>
<dbReference type="EMBL" id="ADOS01001529">
    <property type="status" value="NOT_ANNOTATED_CDS"/>
    <property type="molecule type" value="Genomic_DNA"/>
</dbReference>
<protein>
    <submittedName>
        <fullName evidence="2">Uncharacterized protein</fullName>
    </submittedName>
</protein>
<dbReference type="VEuPathDB" id="FungiDB:PYU1_G014139"/>
<dbReference type="STRING" id="431595.K3XAC0"/>
<proteinExistence type="predicted"/>
<keyword evidence="3" id="KW-1185">Reference proteome</keyword>
<dbReference type="InParanoid" id="K3XAC0"/>
<reference evidence="3" key="2">
    <citation type="submission" date="2010-04" db="EMBL/GenBank/DDBJ databases">
        <authorList>
            <person name="Buell R."/>
            <person name="Hamilton J."/>
            <person name="Hostetler J."/>
        </authorList>
    </citation>
    <scope>NUCLEOTIDE SEQUENCE [LARGE SCALE GENOMIC DNA]</scope>
    <source>
        <strain evidence="3">DAOM:BR144</strain>
    </source>
</reference>
<evidence type="ECO:0000313" key="3">
    <source>
        <dbReference type="Proteomes" id="UP000019132"/>
    </source>
</evidence>
<dbReference type="eggNOG" id="ENOG502SA7C">
    <property type="taxonomic scope" value="Eukaryota"/>
</dbReference>